<dbReference type="InterPro" id="IPR012337">
    <property type="entry name" value="RNaseH-like_sf"/>
</dbReference>
<evidence type="ECO:0000256" key="1">
    <source>
        <dbReference type="SAM" id="MobiDB-lite"/>
    </source>
</evidence>
<evidence type="ECO:0000313" key="4">
    <source>
        <dbReference type="Proteomes" id="UP001597213"/>
    </source>
</evidence>
<dbReference type="SUPFAM" id="SSF53098">
    <property type="entry name" value="Ribonuclease H-like"/>
    <property type="match status" value="1"/>
</dbReference>
<dbReference type="InterPro" id="IPR001584">
    <property type="entry name" value="Integrase_cat-core"/>
</dbReference>
<name>A0ABW4R795_9RHOB</name>
<keyword evidence="4" id="KW-1185">Reference proteome</keyword>
<protein>
    <recommendedName>
        <fullName evidence="2">Integrase catalytic domain-containing protein</fullName>
    </recommendedName>
</protein>
<gene>
    <name evidence="3" type="ORF">ACFSCT_10595</name>
</gene>
<reference evidence="4" key="1">
    <citation type="journal article" date="2019" name="Int. J. Syst. Evol. Microbiol.">
        <title>The Global Catalogue of Microorganisms (GCM) 10K type strain sequencing project: providing services to taxonomists for standard genome sequencing and annotation.</title>
        <authorList>
            <consortium name="The Broad Institute Genomics Platform"/>
            <consortium name="The Broad Institute Genome Sequencing Center for Infectious Disease"/>
            <person name="Wu L."/>
            <person name="Ma J."/>
        </authorList>
    </citation>
    <scope>NUCLEOTIDE SEQUENCE [LARGE SCALE GENOMIC DNA]</scope>
    <source>
        <strain evidence="4">CCUG 56029</strain>
    </source>
</reference>
<evidence type="ECO:0000313" key="3">
    <source>
        <dbReference type="EMBL" id="MFD1882161.1"/>
    </source>
</evidence>
<organism evidence="3 4">
    <name type="scientific">Paracoccus pacificus</name>
    <dbReference type="NCBI Taxonomy" id="1463598"/>
    <lineage>
        <taxon>Bacteria</taxon>
        <taxon>Pseudomonadati</taxon>
        <taxon>Pseudomonadota</taxon>
        <taxon>Alphaproteobacteria</taxon>
        <taxon>Rhodobacterales</taxon>
        <taxon>Paracoccaceae</taxon>
        <taxon>Paracoccus</taxon>
    </lineage>
</organism>
<feature type="region of interest" description="Disordered" evidence="1">
    <location>
        <begin position="658"/>
        <end position="711"/>
    </location>
</feature>
<dbReference type="EMBL" id="JBHUEN010000029">
    <property type="protein sequence ID" value="MFD1882161.1"/>
    <property type="molecule type" value="Genomic_DNA"/>
</dbReference>
<feature type="compositionally biased region" description="Low complexity" evidence="1">
    <location>
        <begin position="679"/>
        <end position="690"/>
    </location>
</feature>
<sequence length="711" mass="79386">MTMLRLSRADAVIAQGTLCVVARIDPHVVELRPLGGEAPPMSLSHLELIGQFNSGNFEVEYGYFGSRQAARRAMAGRSLLSLLSRAEQQLVFWKIDWCETFLAAEASGEVSRSDRSCSAFISELEKRVIEKMRQTTNGKPLPDVIFRPAPCRTSLMGWVRVWEKTRDPMALVKKSRFNGVNARKIGRDQETILQRKLADYLHPNRIFAPELHRAINAEIRGCNADAGSAGLPPMPEVSESTVRRRLVEIDKFELCAARHGVAEAKNRLGGYGAGLPVDVPLQRIEMDEWEIDLMAILAAGGHDISDTRLRDLALGRYWVCVAFDAATRSILALKLSKAPCVEDALATIWMAMRDKTAIARRLGCETGWVQHGHLFHVVVDNGAALVDTEFKAALADLGIGYSVAVAGVPKLRARIERVFRTLATMLMPLLTGRTFSNPTERGDYPSEKYTVHTAESIVEALVRFVVDVYHNKPHRGLEMACPNDAWTRLCTQHGWSPPLGQHRLRHVLGIKLDRKPGRHGVVVCGVNYQSEGLIRHFQRSGGHSLDIRLDPENLGHVSVWYGDAWHSVPAVIDGMEGVSVAAWEQAVFEIRQSNRDASRLRQDVVDRAFARIKELDADQRAWRRLGPINISAAEIRRAEAETFYGLDLKAEAEGRPIMDNHRPQIDGFLSDSIPPLQRPPARTASSSSPTDHTEHDDDEPQETWRFSDEDE</sequence>
<accession>A0ABW4R795</accession>
<proteinExistence type="predicted"/>
<feature type="domain" description="Integrase catalytic" evidence="2">
    <location>
        <begin position="276"/>
        <end position="490"/>
    </location>
</feature>
<dbReference type="InterPro" id="IPR036397">
    <property type="entry name" value="RNaseH_sf"/>
</dbReference>
<comment type="caution">
    <text evidence="3">The sequence shown here is derived from an EMBL/GenBank/DDBJ whole genome shotgun (WGS) entry which is preliminary data.</text>
</comment>
<evidence type="ECO:0000259" key="2">
    <source>
        <dbReference type="PROSITE" id="PS50994"/>
    </source>
</evidence>
<dbReference type="Proteomes" id="UP001597213">
    <property type="component" value="Unassembled WGS sequence"/>
</dbReference>
<dbReference type="PROSITE" id="PS50994">
    <property type="entry name" value="INTEGRASE"/>
    <property type="match status" value="1"/>
</dbReference>
<dbReference type="RefSeq" id="WP_379142581.1">
    <property type="nucleotide sequence ID" value="NZ_JBHUEN010000029.1"/>
</dbReference>
<dbReference type="Gene3D" id="3.30.420.10">
    <property type="entry name" value="Ribonuclease H-like superfamily/Ribonuclease H"/>
    <property type="match status" value="1"/>
</dbReference>